<protein>
    <submittedName>
        <fullName evidence="1">Uncharacterized protein</fullName>
    </submittedName>
</protein>
<dbReference type="RefSeq" id="WP_169565384.1">
    <property type="nucleotide sequence ID" value="NZ_JAAXYH010000014.1"/>
</dbReference>
<comment type="caution">
    <text evidence="1">The sequence shown here is derived from an EMBL/GenBank/DDBJ whole genome shotgun (WGS) entry which is preliminary data.</text>
</comment>
<organism evidence="1 2">
    <name type="scientific">Shewanella salipaludis</name>
    <dbReference type="NCBI Taxonomy" id="2723052"/>
    <lineage>
        <taxon>Bacteria</taxon>
        <taxon>Pseudomonadati</taxon>
        <taxon>Pseudomonadota</taxon>
        <taxon>Gammaproteobacteria</taxon>
        <taxon>Alteromonadales</taxon>
        <taxon>Shewanellaceae</taxon>
        <taxon>Shewanella</taxon>
    </lineage>
</organism>
<name>A0A972FWR1_9GAMM</name>
<dbReference type="EMBL" id="JAAXYH010000014">
    <property type="protein sequence ID" value="NMH66664.1"/>
    <property type="molecule type" value="Genomic_DNA"/>
</dbReference>
<dbReference type="Proteomes" id="UP000737113">
    <property type="component" value="Unassembled WGS sequence"/>
</dbReference>
<sequence>MQMNFETQGVNFVALTDYVLIYDAKAIGDLTAAVNSDLMNVLAEKLDPAILDAAHQAASTVSDIANSVSTLS</sequence>
<accession>A0A972FWR1</accession>
<gene>
    <name evidence="1" type="ORF">HC757_16025</name>
</gene>
<proteinExistence type="predicted"/>
<dbReference type="AlphaFoldDB" id="A0A972FWR1"/>
<reference evidence="1" key="1">
    <citation type="submission" date="2020-04" db="EMBL/GenBank/DDBJ databases">
        <title>Description of Shewanella salipaludis sp. nov., isolated from a salt marsh.</title>
        <authorList>
            <person name="Park S."/>
            <person name="Yoon J.-H."/>
        </authorList>
    </citation>
    <scope>NUCLEOTIDE SEQUENCE</scope>
    <source>
        <strain evidence="1">SHSM-M6</strain>
    </source>
</reference>
<evidence type="ECO:0000313" key="2">
    <source>
        <dbReference type="Proteomes" id="UP000737113"/>
    </source>
</evidence>
<evidence type="ECO:0000313" key="1">
    <source>
        <dbReference type="EMBL" id="NMH66664.1"/>
    </source>
</evidence>
<keyword evidence="2" id="KW-1185">Reference proteome</keyword>